<dbReference type="PROSITE" id="PS50949">
    <property type="entry name" value="HTH_GNTR"/>
    <property type="match status" value="1"/>
</dbReference>
<dbReference type="CDD" id="cd07377">
    <property type="entry name" value="WHTH_GntR"/>
    <property type="match status" value="1"/>
</dbReference>
<dbReference type="InterPro" id="IPR036390">
    <property type="entry name" value="WH_DNA-bd_sf"/>
</dbReference>
<protein>
    <submittedName>
        <fullName evidence="5">FadR family transcriptional regulator</fullName>
    </submittedName>
</protein>
<evidence type="ECO:0000259" key="4">
    <source>
        <dbReference type="PROSITE" id="PS50949"/>
    </source>
</evidence>
<name>A0A9D1DKC7_9FIRM</name>
<dbReference type="EMBL" id="DVHH01000056">
    <property type="protein sequence ID" value="HIR54373.1"/>
    <property type="molecule type" value="Genomic_DNA"/>
</dbReference>
<dbReference type="Pfam" id="PF07729">
    <property type="entry name" value="FCD"/>
    <property type="match status" value="1"/>
</dbReference>
<dbReference type="AlphaFoldDB" id="A0A9D1DKC7"/>
<dbReference type="SUPFAM" id="SSF48008">
    <property type="entry name" value="GntR ligand-binding domain-like"/>
    <property type="match status" value="1"/>
</dbReference>
<feature type="domain" description="HTH gntR-type" evidence="4">
    <location>
        <begin position="10"/>
        <end position="78"/>
    </location>
</feature>
<accession>A0A9D1DKC7</accession>
<evidence type="ECO:0000256" key="2">
    <source>
        <dbReference type="ARBA" id="ARBA00023125"/>
    </source>
</evidence>
<dbReference type="InterPro" id="IPR000524">
    <property type="entry name" value="Tscrpt_reg_HTH_GntR"/>
</dbReference>
<keyword evidence="3" id="KW-0804">Transcription</keyword>
<evidence type="ECO:0000313" key="6">
    <source>
        <dbReference type="Proteomes" id="UP000824238"/>
    </source>
</evidence>
<keyword evidence="1" id="KW-0805">Transcription regulation</keyword>
<keyword evidence="2" id="KW-0238">DNA-binding</keyword>
<dbReference type="PANTHER" id="PTHR43537:SF5">
    <property type="entry name" value="UXU OPERON TRANSCRIPTIONAL REGULATOR"/>
    <property type="match status" value="1"/>
</dbReference>
<dbReference type="Gene3D" id="1.10.10.10">
    <property type="entry name" value="Winged helix-like DNA-binding domain superfamily/Winged helix DNA-binding domain"/>
    <property type="match status" value="1"/>
</dbReference>
<dbReference type="InterPro" id="IPR011711">
    <property type="entry name" value="GntR_C"/>
</dbReference>
<proteinExistence type="predicted"/>
<dbReference type="Proteomes" id="UP000824238">
    <property type="component" value="Unassembled WGS sequence"/>
</dbReference>
<dbReference type="InterPro" id="IPR036388">
    <property type="entry name" value="WH-like_DNA-bd_sf"/>
</dbReference>
<dbReference type="GO" id="GO:0003700">
    <property type="term" value="F:DNA-binding transcription factor activity"/>
    <property type="evidence" value="ECO:0007669"/>
    <property type="project" value="InterPro"/>
</dbReference>
<reference evidence="5" key="2">
    <citation type="journal article" date="2021" name="PeerJ">
        <title>Extensive microbial diversity within the chicken gut microbiome revealed by metagenomics and culture.</title>
        <authorList>
            <person name="Gilroy R."/>
            <person name="Ravi A."/>
            <person name="Getino M."/>
            <person name="Pursley I."/>
            <person name="Horton D.L."/>
            <person name="Alikhan N.F."/>
            <person name="Baker D."/>
            <person name="Gharbi K."/>
            <person name="Hall N."/>
            <person name="Watson M."/>
            <person name="Adriaenssens E.M."/>
            <person name="Foster-Nyarko E."/>
            <person name="Jarju S."/>
            <person name="Secka A."/>
            <person name="Antonio M."/>
            <person name="Oren A."/>
            <person name="Chaudhuri R.R."/>
            <person name="La Ragione R."/>
            <person name="Hildebrand F."/>
            <person name="Pallen M.J."/>
        </authorList>
    </citation>
    <scope>NUCLEOTIDE SEQUENCE</scope>
    <source>
        <strain evidence="5">ChiGjej3B3-7149</strain>
    </source>
</reference>
<organism evidence="5 6">
    <name type="scientific">Candidatus Scatomorpha intestinigallinarum</name>
    <dbReference type="NCBI Taxonomy" id="2840923"/>
    <lineage>
        <taxon>Bacteria</taxon>
        <taxon>Bacillati</taxon>
        <taxon>Bacillota</taxon>
        <taxon>Clostridia</taxon>
        <taxon>Eubacteriales</taxon>
        <taxon>Candidatus Scatomorpha</taxon>
    </lineage>
</organism>
<dbReference type="SUPFAM" id="SSF46785">
    <property type="entry name" value="Winged helix' DNA-binding domain"/>
    <property type="match status" value="1"/>
</dbReference>
<sequence length="249" mass="28880">MEDNMRIKKVSASEQVCEAIQEQISGGVWRVGDKLPSESELAQKFGVNRLTVRMALQKLNALGIVETRTGSGTFVIEFDFEGYLKTASRFFEQSGMMQNVTEFRNHIEIECARLAMERATPEDLAELERLALRHREAWAETEGLTHEEWCKRVAAADLAFHEHVCRISHNPLYAYAFAVAREPIHQYMLFCLSKWMPELVRNFRLDRHRDIHYCIYESIKDRDFAACQSDYAAMIESYTRVNWSMPEVG</sequence>
<dbReference type="SMART" id="SM00345">
    <property type="entry name" value="HTH_GNTR"/>
    <property type="match status" value="1"/>
</dbReference>
<dbReference type="PRINTS" id="PR00035">
    <property type="entry name" value="HTHGNTR"/>
</dbReference>
<gene>
    <name evidence="5" type="ORF">IAD36_02070</name>
</gene>
<dbReference type="InterPro" id="IPR008920">
    <property type="entry name" value="TF_FadR/GntR_C"/>
</dbReference>
<dbReference type="GO" id="GO:0003677">
    <property type="term" value="F:DNA binding"/>
    <property type="evidence" value="ECO:0007669"/>
    <property type="project" value="UniProtKB-KW"/>
</dbReference>
<evidence type="ECO:0000256" key="1">
    <source>
        <dbReference type="ARBA" id="ARBA00023015"/>
    </source>
</evidence>
<comment type="caution">
    <text evidence="5">The sequence shown here is derived from an EMBL/GenBank/DDBJ whole genome shotgun (WGS) entry which is preliminary data.</text>
</comment>
<evidence type="ECO:0000313" key="5">
    <source>
        <dbReference type="EMBL" id="HIR54373.1"/>
    </source>
</evidence>
<evidence type="ECO:0000256" key="3">
    <source>
        <dbReference type="ARBA" id="ARBA00023163"/>
    </source>
</evidence>
<reference evidence="5" key="1">
    <citation type="submission" date="2020-10" db="EMBL/GenBank/DDBJ databases">
        <authorList>
            <person name="Gilroy R."/>
        </authorList>
    </citation>
    <scope>NUCLEOTIDE SEQUENCE</scope>
    <source>
        <strain evidence="5">ChiGjej3B3-7149</strain>
    </source>
</reference>
<dbReference type="PANTHER" id="PTHR43537">
    <property type="entry name" value="TRANSCRIPTIONAL REGULATOR, GNTR FAMILY"/>
    <property type="match status" value="1"/>
</dbReference>
<dbReference type="Gene3D" id="1.20.120.530">
    <property type="entry name" value="GntR ligand-binding domain-like"/>
    <property type="match status" value="1"/>
</dbReference>
<dbReference type="Pfam" id="PF00392">
    <property type="entry name" value="GntR"/>
    <property type="match status" value="1"/>
</dbReference>
<dbReference type="SMART" id="SM00895">
    <property type="entry name" value="FCD"/>
    <property type="match status" value="1"/>
</dbReference>